<gene>
    <name evidence="1" type="ORF">P7H09_00120</name>
</gene>
<protein>
    <submittedName>
        <fullName evidence="1">Uncharacterized protein</fullName>
    </submittedName>
</protein>
<accession>A0AAP5JPP7</accession>
<evidence type="ECO:0000313" key="1">
    <source>
        <dbReference type="EMBL" id="MDT2249843.1"/>
    </source>
</evidence>
<reference evidence="1" key="2">
    <citation type="submission" date="2023-03" db="EMBL/GenBank/DDBJ databases">
        <authorList>
            <person name="Obshta O."/>
            <person name="Zabrodski M.W."/>
            <person name="Soomro T."/>
            <person name="Wilson G."/>
            <person name="Masood F."/>
            <person name="Thebeau J."/>
            <person name="Bezerra Da Silva M.C."/>
            <person name="Raza F."/>
            <person name="Biganski S."/>
            <person name="Jose M."/>
            <person name="Camilli M."/>
            <person name="Kozii I.V."/>
            <person name="Kozii R.V."/>
            <person name="Simko E."/>
            <person name="Wood S.C."/>
        </authorList>
    </citation>
    <scope>NUCLEOTIDE SEQUENCE</scope>
    <source>
        <strain evidence="1">PL001</strain>
    </source>
</reference>
<dbReference type="Proteomes" id="UP001259239">
    <property type="component" value="Unassembled WGS sequence"/>
</dbReference>
<proteinExistence type="predicted"/>
<evidence type="ECO:0000313" key="2">
    <source>
        <dbReference type="Proteomes" id="UP001259239"/>
    </source>
</evidence>
<sequence length="61" mass="7324">MTIQEKVDASIVLNHQLEVIRRMPKLRQSAYYMRLFPFVNRLKESEVNERVHQRLQAGIEI</sequence>
<organism evidence="1 2">
    <name type="scientific">Paenibacillus larvae</name>
    <dbReference type="NCBI Taxonomy" id="1464"/>
    <lineage>
        <taxon>Bacteria</taxon>
        <taxon>Bacillati</taxon>
        <taxon>Bacillota</taxon>
        <taxon>Bacilli</taxon>
        <taxon>Bacillales</taxon>
        <taxon>Paenibacillaceae</taxon>
        <taxon>Paenibacillus</taxon>
    </lineage>
</organism>
<dbReference type="AlphaFoldDB" id="A0AAP5JPP7"/>
<name>A0AAP5JPP7_9BACL</name>
<dbReference type="RefSeq" id="WP_311974392.1">
    <property type="nucleotide sequence ID" value="NZ_JARQGV010000002.1"/>
</dbReference>
<comment type="caution">
    <text evidence="1">The sequence shown here is derived from an EMBL/GenBank/DDBJ whole genome shotgun (WGS) entry which is preliminary data.</text>
</comment>
<dbReference type="EMBL" id="JARQGV010000002">
    <property type="protein sequence ID" value="MDT2249843.1"/>
    <property type="molecule type" value="Genomic_DNA"/>
</dbReference>
<reference evidence="1" key="1">
    <citation type="journal article" date="2023" name="J. Vet. Diagn. Invest.">
        <title>Oxytetracycline-resistant Paenibacillus larvae identified in commercial beekeeping operations in Saskatchewan using pooled honey sampling.</title>
        <authorList>
            <person name="Obshta O."/>
            <person name="Zabrodski M.W."/>
            <person name="Soomro T."/>
            <person name="Wilson G."/>
            <person name="Masood F."/>
            <person name="Thebeau J."/>
            <person name="Silva M.C.B."/>
            <person name="Biganski S."/>
            <person name="Kozii I.V."/>
            <person name="Koziy R.V."/>
            <person name="Raza M.F."/>
            <person name="Jose M.S."/>
            <person name="Simko E."/>
            <person name="Wood S.C."/>
        </authorList>
    </citation>
    <scope>NUCLEOTIDE SEQUENCE</scope>
    <source>
        <strain evidence="1">PL001</strain>
    </source>
</reference>